<keyword evidence="1" id="KW-0472">Membrane</keyword>
<dbReference type="InterPro" id="IPR010664">
    <property type="entry name" value="LipoPS_assembly_LptC-rel"/>
</dbReference>
<evidence type="ECO:0000313" key="3">
    <source>
        <dbReference type="Proteomes" id="UP000249725"/>
    </source>
</evidence>
<accession>A0A328ATR8</accession>
<sequence>MTAPDLSIIPAADRRTGFERWRRRSRLIRTLRVALPAAIAAIVAMMIGAVVWNTLNAKPEQPRDANAPIRLVNPRFVGRDDKGRAFVLTAAAATRDPQEYQRVLLDRPALVLDEEGPDPLRITAHEGVYDETNRKLEVRGGVRLSGAQGAFETAASLFDTKTGEVVGSGPIQGTGGLGEITAKSYSVQGKGERMIFQGGVHTRLDMK</sequence>
<protein>
    <recommendedName>
        <fullName evidence="4">LPS export ABC transporter periplasmic protein LptC</fullName>
    </recommendedName>
</protein>
<keyword evidence="3" id="KW-1185">Reference proteome</keyword>
<dbReference type="AlphaFoldDB" id="A0A328ATR8"/>
<feature type="transmembrane region" description="Helical" evidence="1">
    <location>
        <begin position="30"/>
        <end position="52"/>
    </location>
</feature>
<organism evidence="2 3">
    <name type="scientific">Phenylobacterium deserti</name>
    <dbReference type="NCBI Taxonomy" id="1914756"/>
    <lineage>
        <taxon>Bacteria</taxon>
        <taxon>Pseudomonadati</taxon>
        <taxon>Pseudomonadota</taxon>
        <taxon>Alphaproteobacteria</taxon>
        <taxon>Caulobacterales</taxon>
        <taxon>Caulobacteraceae</taxon>
        <taxon>Phenylobacterium</taxon>
    </lineage>
</organism>
<dbReference type="Proteomes" id="UP000249725">
    <property type="component" value="Unassembled WGS sequence"/>
</dbReference>
<gene>
    <name evidence="2" type="ORF">DJ018_03720</name>
</gene>
<name>A0A328ATR8_9CAUL</name>
<dbReference type="Pfam" id="PF06835">
    <property type="entry name" value="LptC"/>
    <property type="match status" value="1"/>
</dbReference>
<dbReference type="EMBL" id="QFYR01000001">
    <property type="protein sequence ID" value="RAK57076.1"/>
    <property type="molecule type" value="Genomic_DNA"/>
</dbReference>
<evidence type="ECO:0008006" key="4">
    <source>
        <dbReference type="Google" id="ProtNLM"/>
    </source>
</evidence>
<evidence type="ECO:0000256" key="1">
    <source>
        <dbReference type="SAM" id="Phobius"/>
    </source>
</evidence>
<evidence type="ECO:0000313" key="2">
    <source>
        <dbReference type="EMBL" id="RAK57076.1"/>
    </source>
</evidence>
<reference evidence="3" key="1">
    <citation type="submission" date="2018-05" db="EMBL/GenBank/DDBJ databases">
        <authorList>
            <person name="Li X."/>
        </authorList>
    </citation>
    <scope>NUCLEOTIDE SEQUENCE [LARGE SCALE GENOMIC DNA]</scope>
    <source>
        <strain evidence="3">YIM 73061</strain>
    </source>
</reference>
<keyword evidence="1" id="KW-0812">Transmembrane</keyword>
<keyword evidence="1" id="KW-1133">Transmembrane helix</keyword>
<proteinExistence type="predicted"/>
<dbReference type="OrthoDB" id="7202252at2"/>
<dbReference type="RefSeq" id="WP_111513528.1">
    <property type="nucleotide sequence ID" value="NZ_QFYR01000001.1"/>
</dbReference>
<comment type="caution">
    <text evidence="2">The sequence shown here is derived from an EMBL/GenBank/DDBJ whole genome shotgun (WGS) entry which is preliminary data.</text>
</comment>